<comment type="caution">
    <text evidence="1">The sequence shown here is derived from an EMBL/GenBank/DDBJ whole genome shotgun (WGS) entry which is preliminary data.</text>
</comment>
<dbReference type="GO" id="GO:0016787">
    <property type="term" value="F:hydrolase activity"/>
    <property type="evidence" value="ECO:0007669"/>
    <property type="project" value="UniProtKB-KW"/>
</dbReference>
<feature type="non-terminal residue" evidence="1">
    <location>
        <position position="316"/>
    </location>
</feature>
<reference evidence="1" key="1">
    <citation type="submission" date="2022-01" db="EMBL/GenBank/DDBJ databases">
        <title>Comparative genomics reveals a dynamic genome evolution in the ectomycorrhizal milk-cap (Lactarius) mushrooms.</title>
        <authorList>
            <consortium name="DOE Joint Genome Institute"/>
            <person name="Lebreton A."/>
            <person name="Tang N."/>
            <person name="Kuo A."/>
            <person name="LaButti K."/>
            <person name="Drula E."/>
            <person name="Barry K."/>
            <person name="Clum A."/>
            <person name="Lipzen A."/>
            <person name="Mousain D."/>
            <person name="Ng V."/>
            <person name="Wang R."/>
            <person name="Wang X."/>
            <person name="Dai Y."/>
            <person name="Henrissat B."/>
            <person name="Grigoriev I.V."/>
            <person name="Guerin-Laguette A."/>
            <person name="Yu F."/>
            <person name="Martin F.M."/>
        </authorList>
    </citation>
    <scope>NUCLEOTIDE SEQUENCE</scope>
    <source>
        <strain evidence="1">QP</strain>
    </source>
</reference>
<dbReference type="AlphaFoldDB" id="A0AAD4LJK5"/>
<gene>
    <name evidence="1" type="ORF">EDB92DRAFT_1795664</name>
</gene>
<organism evidence="1 2">
    <name type="scientific">Lactarius akahatsu</name>
    <dbReference type="NCBI Taxonomy" id="416441"/>
    <lineage>
        <taxon>Eukaryota</taxon>
        <taxon>Fungi</taxon>
        <taxon>Dikarya</taxon>
        <taxon>Basidiomycota</taxon>
        <taxon>Agaricomycotina</taxon>
        <taxon>Agaricomycetes</taxon>
        <taxon>Russulales</taxon>
        <taxon>Russulaceae</taxon>
        <taxon>Lactarius</taxon>
    </lineage>
</organism>
<keyword evidence="2" id="KW-1185">Reference proteome</keyword>
<keyword evidence="1" id="KW-0378">Hydrolase</keyword>
<sequence length="316" mass="35339">VVEHVLVHLSDPCPSQSSSSSPLFVALQGPQGSGKTFLTEHVKRSLSSADERHPALRVATLSIDDLYLPHTQLKTVASSNPGNALLLGRGQPGTHDIALGLTLLRSLKDINRSPTGHLRIPRFDKSLFGGEGDRLPESEWTPIHGPLDVVLLEGWCVGFYPQSRQYIERRINQIPLGLEQTFDVSAYTLEHILDVNQHLAEYAKWWDLFDVFVQIAPPIESPYVHIYKWRLEQEHAMKATTDGMGMTDEQVKKFVDRYIPGYHFFEAGVVTGGHDPQTGSRLSPPWLSNGETQDSSLKFLRITIDGNREVVDVSTR</sequence>
<dbReference type="Proteomes" id="UP001201163">
    <property type="component" value="Unassembled WGS sequence"/>
</dbReference>
<name>A0AAD4LJK5_9AGAM</name>
<protein>
    <submittedName>
        <fullName evidence="1">P-loop containing nucleoside triphosphate hydrolase protein</fullName>
    </submittedName>
</protein>
<dbReference type="EMBL" id="JAKELL010000014">
    <property type="protein sequence ID" value="KAH8994449.1"/>
    <property type="molecule type" value="Genomic_DNA"/>
</dbReference>
<dbReference type="InterPro" id="IPR027417">
    <property type="entry name" value="P-loop_NTPase"/>
</dbReference>
<accession>A0AAD4LJK5</accession>
<dbReference type="SUPFAM" id="SSF52540">
    <property type="entry name" value="P-loop containing nucleoside triphosphate hydrolases"/>
    <property type="match status" value="1"/>
</dbReference>
<dbReference type="Gene3D" id="3.40.50.300">
    <property type="entry name" value="P-loop containing nucleotide triphosphate hydrolases"/>
    <property type="match status" value="1"/>
</dbReference>
<dbReference type="PANTHER" id="PTHR10285">
    <property type="entry name" value="URIDINE KINASE"/>
    <property type="match status" value="1"/>
</dbReference>
<evidence type="ECO:0000313" key="1">
    <source>
        <dbReference type="EMBL" id="KAH8994449.1"/>
    </source>
</evidence>
<proteinExistence type="predicted"/>
<evidence type="ECO:0000313" key="2">
    <source>
        <dbReference type="Proteomes" id="UP001201163"/>
    </source>
</evidence>